<name>A0A1S9PBX8_9SPHI</name>
<dbReference type="EMBL" id="MBTF01000034">
    <property type="protein sequence ID" value="OOQ58307.1"/>
    <property type="molecule type" value="Genomic_DNA"/>
</dbReference>
<dbReference type="Proteomes" id="UP000189739">
    <property type="component" value="Unassembled WGS sequence"/>
</dbReference>
<dbReference type="STRING" id="1792845.BC343_11780"/>
<evidence type="ECO:0000259" key="2">
    <source>
        <dbReference type="Pfam" id="PF19404"/>
    </source>
</evidence>
<feature type="chain" id="PRO_5012865630" description="DUF5977 domain-containing protein" evidence="1">
    <location>
        <begin position="27"/>
        <end position="1242"/>
    </location>
</feature>
<keyword evidence="4" id="KW-1185">Reference proteome</keyword>
<evidence type="ECO:0000313" key="4">
    <source>
        <dbReference type="Proteomes" id="UP000189739"/>
    </source>
</evidence>
<dbReference type="AlphaFoldDB" id="A0A1S9PBX8"/>
<comment type="caution">
    <text evidence="3">The sequence shown here is derived from an EMBL/GenBank/DDBJ whole genome shotgun (WGS) entry which is preliminary data.</text>
</comment>
<accession>A0A1S9PBX8</accession>
<keyword evidence="1" id="KW-0732">Signal</keyword>
<dbReference type="OrthoDB" id="903892at2"/>
<dbReference type="Pfam" id="PF19404">
    <property type="entry name" value="DUF5977"/>
    <property type="match status" value="1"/>
</dbReference>
<evidence type="ECO:0000313" key="3">
    <source>
        <dbReference type="EMBL" id="OOQ58307.1"/>
    </source>
</evidence>
<dbReference type="RefSeq" id="WP_078350056.1">
    <property type="nucleotide sequence ID" value="NZ_MBTF01000034.1"/>
</dbReference>
<dbReference type="InterPro" id="IPR046020">
    <property type="entry name" value="DUF5977"/>
</dbReference>
<protein>
    <recommendedName>
        <fullName evidence="2">DUF5977 domain-containing protein</fullName>
    </recommendedName>
</protein>
<reference evidence="3 4" key="1">
    <citation type="submission" date="2016-07" db="EMBL/GenBank/DDBJ databases">
        <title>Genomic analysis of zinc-resistant bacterium Mucilaginibacter pedocola TBZ30.</title>
        <authorList>
            <person name="Huang J."/>
            <person name="Tang J."/>
        </authorList>
    </citation>
    <scope>NUCLEOTIDE SEQUENCE [LARGE SCALE GENOMIC DNA]</scope>
    <source>
        <strain evidence="3 4">TBZ30</strain>
    </source>
</reference>
<gene>
    <name evidence="3" type="ORF">BC343_11780</name>
</gene>
<feature type="domain" description="DUF5977" evidence="2">
    <location>
        <begin position="1085"/>
        <end position="1146"/>
    </location>
</feature>
<proteinExistence type="predicted"/>
<organism evidence="3 4">
    <name type="scientific">Mucilaginibacter pedocola</name>
    <dbReference type="NCBI Taxonomy" id="1792845"/>
    <lineage>
        <taxon>Bacteria</taxon>
        <taxon>Pseudomonadati</taxon>
        <taxon>Bacteroidota</taxon>
        <taxon>Sphingobacteriia</taxon>
        <taxon>Sphingobacteriales</taxon>
        <taxon>Sphingobacteriaceae</taxon>
        <taxon>Mucilaginibacter</taxon>
    </lineage>
</organism>
<sequence length="1242" mass="135133">MLYKFKPVTLLALMITILFSAVEVSAQSNPYFLPTIFRKPPNSTAQEKYGNYPVNFFSGVPDISIPLYEINAGDLKLPITLSYHASGNKVNDFASWAGLGWSVSAGGEISRRVMGLPDDVNTTGYLNGTILLAAGNNINDNYDDGRIFMAKAKDRQYDLEPDIFNYSFPGASGKFFFDGRNSNAPAIVPYAPIKITRIGVLNSFIINNEQGDRHFFGTTITSSGTLSYGSISENGKSGWPLEKIISQSSKDTISLGYTAISYNTPAETMETFTIDDNVTVISSTPSCTTYHPSSGSASSSSNSSWVTEQQLSTINFKNGKVVFVKTTADRQDNTALGLKSLQAIEVYGYSMATRQYVLQKKIWFYQSYFYNGVDALSRRLRLDSLAVMDAAGSVMQKYRFGYNTTPLPVYSSKGKDYWGYYNGKNSQSSLIPQTTIDYVTGPGGGAGNPLTVGSTTANGREPDTAYMQACILQRIYHPTGGYTDFTYQTNRYNDGGVKLAGGLRIATIKSYTATGATPVVKTYVYNQSRANFHLGNYSFMTEQTVRHYPGSTCGVQSTERMRRRTFVSTPTTDIEPWDGIPVAYPMVTEYDGDPANNIGKTVYTFRDVTDAGTSASYYGKPVYQSNFFARGQLLSKSLYKNLGGGNYRVVQRETMTYTAFPPTNYAGVGFLVGRQEVNDVPGSYDATFPVNGGTGPDDSGRLKPAFYSVTSDDNYLTSKAVNVFDGLDTTKFTSSATEFKYDNIAHKQVTRTRHTDTKGVTTINVSKYAADYSTRNALLDSMLNRNMQAVAIERWDSVKNAATSVYGVSAGQLNVYSNTIGVNNAVLMSSVKKLAVGAPVNNFTPSAVTAGVITGDSRYVQMVSFNSYDSKNNITKYTPRNSRPVGIIWDYQQALPVAQINNHSIAMYTGFEADGSNTYLTTNGWFYSSNQTVTDVTAPSGARSYKLTAGSITSTVLDNTRNNVVSYWSNGAAATVLYNSAYVSATGVKSVNGWTLYEHYLPASGTASSVTLSGSVSIDELRAYPADAQMTTYTYSPDGLVQIDDAKGMASRFEYDFAQRLRNIKDWEGDIVKNFNYHTYDMVIGNDAMSSTFTRNNCPAGTTPQSTTYAVAANVYYSSTKASANASATYDLNINGQRKANDPAVCGCPVATMSFTLSNTSSVNGWQANFSGTSSFSFSLPTTGNTNVVQVPLGTYTVTINAIGTYVKNFKLGSRNTVNGHSATFTNVNISSGSTDNSLSIF</sequence>
<feature type="signal peptide" evidence="1">
    <location>
        <begin position="1"/>
        <end position="26"/>
    </location>
</feature>
<evidence type="ECO:0000256" key="1">
    <source>
        <dbReference type="SAM" id="SignalP"/>
    </source>
</evidence>